<reference evidence="1" key="1">
    <citation type="submission" date="2022-07" db="EMBL/GenBank/DDBJ databases">
        <title>Genome Sequence of Lecanicillium saksenae.</title>
        <authorList>
            <person name="Buettner E."/>
        </authorList>
    </citation>
    <scope>NUCLEOTIDE SEQUENCE</scope>
    <source>
        <strain evidence="1">VT-O1</strain>
    </source>
</reference>
<keyword evidence="2" id="KW-1185">Reference proteome</keyword>
<gene>
    <name evidence="1" type="ORF">NLG97_g4038</name>
</gene>
<dbReference type="EMBL" id="JANAKD010000371">
    <property type="protein sequence ID" value="KAJ3494501.1"/>
    <property type="molecule type" value="Genomic_DNA"/>
</dbReference>
<dbReference type="Proteomes" id="UP001148737">
    <property type="component" value="Unassembled WGS sequence"/>
</dbReference>
<evidence type="ECO:0000313" key="2">
    <source>
        <dbReference type="Proteomes" id="UP001148737"/>
    </source>
</evidence>
<organism evidence="1 2">
    <name type="scientific">Lecanicillium saksenae</name>
    <dbReference type="NCBI Taxonomy" id="468837"/>
    <lineage>
        <taxon>Eukaryota</taxon>
        <taxon>Fungi</taxon>
        <taxon>Dikarya</taxon>
        <taxon>Ascomycota</taxon>
        <taxon>Pezizomycotina</taxon>
        <taxon>Sordariomycetes</taxon>
        <taxon>Hypocreomycetidae</taxon>
        <taxon>Hypocreales</taxon>
        <taxon>Cordycipitaceae</taxon>
        <taxon>Lecanicillium</taxon>
    </lineage>
</organism>
<sequence length="202" mass="22586">MISNNLFVALLGLSGSTLALGLLEEHHRSDFQPRFVNTLRGLEMVAPESSFVARSGPSKVSFIDPRYDEVTARTIKEQIERAKVQNPGEYIHIDGRTATAEVRDATTGETVFTFNPAHARLFFAREMNKRNPELQLPERATSGDWEVAYSNGQALVARCVGEPPCDPPICRKICKMAIDTPRAVGESDASYYKRMDQLHWSD</sequence>
<comment type="caution">
    <text evidence="1">The sequence shown here is derived from an EMBL/GenBank/DDBJ whole genome shotgun (WGS) entry which is preliminary data.</text>
</comment>
<protein>
    <submittedName>
        <fullName evidence="1">Uncharacterized protein</fullName>
    </submittedName>
</protein>
<evidence type="ECO:0000313" key="1">
    <source>
        <dbReference type="EMBL" id="KAJ3494501.1"/>
    </source>
</evidence>
<name>A0ACC1QXL5_9HYPO</name>
<accession>A0ACC1QXL5</accession>
<proteinExistence type="predicted"/>